<evidence type="ECO:0000256" key="3">
    <source>
        <dbReference type="SAM" id="MobiDB-lite"/>
    </source>
</evidence>
<comment type="caution">
    <text evidence="6">The sequence shown here is derived from an EMBL/GenBank/DDBJ whole genome shotgun (WGS) entry which is preliminary data.</text>
</comment>
<evidence type="ECO:0008006" key="8">
    <source>
        <dbReference type="Google" id="ProtNLM"/>
    </source>
</evidence>
<dbReference type="CDD" id="cd16926">
    <property type="entry name" value="HATPase_MutL-MLH-PMS-like"/>
    <property type="match status" value="1"/>
</dbReference>
<dbReference type="InterPro" id="IPR014721">
    <property type="entry name" value="Ribsml_uS5_D2-typ_fold_subgr"/>
</dbReference>
<dbReference type="InterPro" id="IPR020568">
    <property type="entry name" value="Ribosomal_Su5_D2-typ_SF"/>
</dbReference>
<evidence type="ECO:0000259" key="5">
    <source>
        <dbReference type="SMART" id="SM01340"/>
    </source>
</evidence>
<name>A0ABD3WMC5_SINWO</name>
<dbReference type="Pfam" id="PF01119">
    <property type="entry name" value="DNA_mis_repair"/>
    <property type="match status" value="1"/>
</dbReference>
<feature type="region of interest" description="Disordered" evidence="3">
    <location>
        <begin position="594"/>
        <end position="689"/>
    </location>
</feature>
<feature type="compositionally biased region" description="Basic and acidic residues" evidence="3">
    <location>
        <begin position="602"/>
        <end position="612"/>
    </location>
</feature>
<feature type="compositionally biased region" description="Basic and acidic residues" evidence="3">
    <location>
        <begin position="854"/>
        <end position="874"/>
    </location>
</feature>
<dbReference type="SMART" id="SM01340">
    <property type="entry name" value="DNA_mis_repair"/>
    <property type="match status" value="1"/>
</dbReference>
<dbReference type="PANTHER" id="PTHR10073:SF47">
    <property type="entry name" value="DNA MISMATCH REPAIR PROTEIN MLH3"/>
    <property type="match status" value="1"/>
</dbReference>
<gene>
    <name evidence="6" type="ORF">ACJMK2_036986</name>
</gene>
<dbReference type="Gene3D" id="3.30.565.10">
    <property type="entry name" value="Histidine kinase-like ATPase, C-terminal domain"/>
    <property type="match status" value="1"/>
</dbReference>
<dbReference type="Pfam" id="PF08676">
    <property type="entry name" value="MutL_C"/>
    <property type="match status" value="1"/>
</dbReference>
<dbReference type="SMART" id="SM00853">
    <property type="entry name" value="MutL_C"/>
    <property type="match status" value="1"/>
</dbReference>
<dbReference type="SUPFAM" id="SSF118116">
    <property type="entry name" value="DNA mismatch repair protein MutL"/>
    <property type="match status" value="1"/>
</dbReference>
<dbReference type="Gene3D" id="3.30.1540.20">
    <property type="entry name" value="MutL, C-terminal domain, dimerisation subdomain"/>
    <property type="match status" value="1"/>
</dbReference>
<feature type="compositionally biased region" description="Polar residues" evidence="3">
    <location>
        <begin position="964"/>
        <end position="975"/>
    </location>
</feature>
<evidence type="ECO:0000256" key="2">
    <source>
        <dbReference type="ARBA" id="ARBA00022763"/>
    </source>
</evidence>
<dbReference type="Gene3D" id="3.30.1370.100">
    <property type="entry name" value="MutL, C-terminal domain, regulatory subdomain"/>
    <property type="match status" value="1"/>
</dbReference>
<dbReference type="NCBIfam" id="TIGR00585">
    <property type="entry name" value="mutl"/>
    <property type="match status" value="1"/>
</dbReference>
<feature type="domain" description="DNA mismatch repair protein S5" evidence="5">
    <location>
        <begin position="216"/>
        <end position="353"/>
    </location>
</feature>
<feature type="region of interest" description="Disordered" evidence="3">
    <location>
        <begin position="510"/>
        <end position="552"/>
    </location>
</feature>
<dbReference type="InterPro" id="IPR038973">
    <property type="entry name" value="MutL/Mlh/Pms-like"/>
</dbReference>
<dbReference type="PANTHER" id="PTHR10073">
    <property type="entry name" value="DNA MISMATCH REPAIR PROTEIN MLH, PMS, MUTL"/>
    <property type="match status" value="1"/>
</dbReference>
<dbReference type="Gene3D" id="3.30.230.10">
    <property type="match status" value="1"/>
</dbReference>
<feature type="region of interest" description="Disordered" evidence="3">
    <location>
        <begin position="850"/>
        <end position="874"/>
    </location>
</feature>
<protein>
    <recommendedName>
        <fullName evidence="8">DNA mismatch repair protein Mlh3</fullName>
    </recommendedName>
</protein>
<keyword evidence="2" id="KW-0227">DNA damage</keyword>
<feature type="region of interest" description="Disordered" evidence="3">
    <location>
        <begin position="448"/>
        <end position="481"/>
    </location>
</feature>
<dbReference type="EMBL" id="JBJQND010000006">
    <property type="protein sequence ID" value="KAL3873908.1"/>
    <property type="molecule type" value="Genomic_DNA"/>
</dbReference>
<dbReference type="InterPro" id="IPR042120">
    <property type="entry name" value="MutL_C_dimsub"/>
</dbReference>
<evidence type="ECO:0000256" key="1">
    <source>
        <dbReference type="ARBA" id="ARBA00006082"/>
    </source>
</evidence>
<organism evidence="6 7">
    <name type="scientific">Sinanodonta woodiana</name>
    <name type="common">Chinese pond mussel</name>
    <name type="synonym">Anodonta woodiana</name>
    <dbReference type="NCBI Taxonomy" id="1069815"/>
    <lineage>
        <taxon>Eukaryota</taxon>
        <taxon>Metazoa</taxon>
        <taxon>Spiralia</taxon>
        <taxon>Lophotrochozoa</taxon>
        <taxon>Mollusca</taxon>
        <taxon>Bivalvia</taxon>
        <taxon>Autobranchia</taxon>
        <taxon>Heteroconchia</taxon>
        <taxon>Palaeoheterodonta</taxon>
        <taxon>Unionida</taxon>
        <taxon>Unionoidea</taxon>
        <taxon>Unionidae</taxon>
        <taxon>Unioninae</taxon>
        <taxon>Sinanodonta</taxon>
    </lineage>
</organism>
<dbReference type="InterPro" id="IPR014790">
    <property type="entry name" value="MutL_C"/>
</dbReference>
<dbReference type="InterPro" id="IPR036890">
    <property type="entry name" value="HATPase_C_sf"/>
</dbReference>
<dbReference type="InterPro" id="IPR037198">
    <property type="entry name" value="MutL_C_sf"/>
</dbReference>
<reference evidence="6 7" key="1">
    <citation type="submission" date="2024-11" db="EMBL/GenBank/DDBJ databases">
        <title>Chromosome-level genome assembly of the freshwater bivalve Anodonta woodiana.</title>
        <authorList>
            <person name="Chen X."/>
        </authorList>
    </citation>
    <scope>NUCLEOTIDE SEQUENCE [LARGE SCALE GENOMIC DNA]</scope>
    <source>
        <strain evidence="6">MN2024</strain>
        <tissue evidence="6">Gills</tissue>
    </source>
</reference>
<feature type="compositionally biased region" description="Basic and acidic residues" evidence="3">
    <location>
        <begin position="666"/>
        <end position="678"/>
    </location>
</feature>
<dbReference type="Proteomes" id="UP001634394">
    <property type="component" value="Unassembled WGS sequence"/>
</dbReference>
<keyword evidence="7" id="KW-1185">Reference proteome</keyword>
<dbReference type="SUPFAM" id="SSF55874">
    <property type="entry name" value="ATPase domain of HSP90 chaperone/DNA topoisomerase II/histidine kinase"/>
    <property type="match status" value="1"/>
</dbReference>
<accession>A0ABD3WMC5</accession>
<feature type="region of interest" description="Disordered" evidence="3">
    <location>
        <begin position="1621"/>
        <end position="1640"/>
    </location>
</feature>
<feature type="region of interest" description="Disordered" evidence="3">
    <location>
        <begin position="941"/>
        <end position="975"/>
    </location>
</feature>
<feature type="compositionally biased region" description="Basic and acidic residues" evidence="3">
    <location>
        <begin position="531"/>
        <end position="543"/>
    </location>
</feature>
<dbReference type="SUPFAM" id="SSF54211">
    <property type="entry name" value="Ribosomal protein S5 domain 2-like"/>
    <property type="match status" value="1"/>
</dbReference>
<dbReference type="InterPro" id="IPR042121">
    <property type="entry name" value="MutL_C_regsub"/>
</dbReference>
<feature type="domain" description="MutL C-terminal dimerisation" evidence="4">
    <location>
        <begin position="2048"/>
        <end position="2225"/>
    </location>
</feature>
<dbReference type="GO" id="GO:0006974">
    <property type="term" value="P:DNA damage response"/>
    <property type="evidence" value="ECO:0007669"/>
    <property type="project" value="UniProtKB-KW"/>
</dbReference>
<evidence type="ECO:0000313" key="7">
    <source>
        <dbReference type="Proteomes" id="UP001634394"/>
    </source>
</evidence>
<dbReference type="InterPro" id="IPR002099">
    <property type="entry name" value="MutL/Mlh/PMS"/>
</dbReference>
<dbReference type="InterPro" id="IPR013507">
    <property type="entry name" value="DNA_mismatch_S5_2-like"/>
</dbReference>
<evidence type="ECO:0000259" key="4">
    <source>
        <dbReference type="SMART" id="SM00853"/>
    </source>
</evidence>
<feature type="compositionally biased region" description="Basic and acidic residues" evidence="3">
    <location>
        <begin position="448"/>
        <end position="472"/>
    </location>
</feature>
<sequence>MSCKGVIRQLDTRVRAQLRSGVAITSPAQCVEELLLNALDAGATCVAVRLDFSCFKVQVVDNGKGMSTEDLEVLGERYFTSKCHTVEDLDSLHYFGYRGEAIASMRETCKVLEIVSRTKNSIKTYCKIFHHSKPKPVAESSIPRPSVGTTITAHYLFYNLPVRQKALKETLEIEMIKQRVEGIALMKPDISISLRNDETGQVLLQTQKCQSVLMTFTRLFGTEKSRSLVEVIGSKDYFKISGHIGKESHTKKNIQFVYVNGRLVLKTKIHKLLSETLAKSIIIKKKSNVHSSPAGAQGSPTKHGQRYPMFILNVKCPLSEYDITFEPAKTLVEFKNWEVLSTLVSETVENFLRKENLFIGLKGSLLDENGDDMHAIEGIEDNEADVAANNSIVKEVLSDSIYGSVFEENDNSDNKTKVDEKHVAKMHTFSTESGNDRIMDIYTSKVEEKSSVRNTDEEKIDAAEEDDKKETYGADVNQLRPEAETDYQKNISSFDTKHSLCSRTVKRLNNKQSSYESEKQVAVGLPNSEVSDEHVEKDRENKIGESSQNSLSQGCLDLMEDINNAESSGRELPEATATNVDLPDKMTFEHVTGASSSNTIKADGDDHPHRVDTSTLLNIEPKEQVNSNIRRQKNGIRPRKDTEEEESDSHERQRKPLCTSKLRTKLKSEQIERASESQKRRKSTYRKGLAQFRRHPKSIRNHTKQRPYVDESFNTSQQEQVFRNKSQLKEKYMSDSEEMESRLSLFRKPQGVIGCQKKDKKENNNDEHLPDKGHSFTNHLSFIFHKNQSDLQKKQDTDLKVLDSLTSVEESPIVSGLKLYRKSIQTQNVPARKRSSSLLQVLAEQTHSSKKVQKLTEEDANSRTSTTRRDDKERNVNVKISIEKMQYHNIAAAESSKLTAIDNESQSFGDSVSEGKLVSNHNTVIYSTDHNNVCDIITKSRQHQQENMASHSKVHAKDSRKTSEGPSSELPSTSCKLGKLMRHRQRLKDEKLNSEGCAVVAKVTKSAEHLKPPTYACEIAHTELAITDSANLSNHEILDVSESQPNCVYGDEEYVHSKYREKRPQLLHRPDPVYNFLHPRIPGQSSKETWDCCGTNTYDQSIPFSVDTQCCRTDRSDSEILPFVLYPAPDIVCSDTHVKSDLSSHNNENVMDACTRPYFLSLDSEKSHCRRKTHMMQWSSSANRDVSTDHISLSDLSPNKVSIDCCKRLYLSSSETEVSSMDAHMESFVPSLNTKTVSPYIPMRPYSFAANTNIVNKYAHIGSCCPSFNAANSDLLHSDDPLRLPTSSADTQTLSTCFPKRLDPSSTPMILSSSPSSMEMYDTCISLKSDHLSTGNNYIFNRNPCTMVSNRYFDNASSVPDAKSDKGKYLFQGLLSSTCNDNTTKNQVKITMESSGSENFDSQALAYYPSVTDSESSLTTTQNVVSSVHKISESKDSVSFKSDECSKVTFHTCTSLPDKRVGSECNILCSRSAKNEDFPKQIGSESSISGHYKADCSNDGTFTHGEADYLANEISHDSSISVHLGESFQETEEYIPSSKGFEIHSSPCCDTLEKTLESNISPSQGFRPILNHCKDNTSPGIESQGFSPTLSVHAHNSDSETGSLGFSPNIRDSLIEAAENESYQVTSNPKTHALPGTSSPSSKIGNLVIRRELTEADGKLLKADEIEIESTLTVLDQHSSSTDEIGNSDYFQLKPETSDAKENVETKAEETASVETMTSLDLIQIVKNNDVKANTFLEEQGDAVTFKDIFSSDQSENYITNNKYITQNSSDPMSESVIDSTDVQTCNDKNVSQSPHFSTWDASFEEKIIQSEPALQISCRINDTDDINIWKFDCTNVENHDKLPECTDKEMYSNINKNPATKSNSGGINDCSEIHTRAYTTNEDNENMDKDDEENTWIIVMDPQTGENLHVNTTSGHAIPESQWKRDKHSEMQDGANNDKPLSNINTKWKRPFALSSGDQRLKVQNLLITENVDVQIKWREGAKGINTDAGNSIESLLKDWENPVFQRPDQDVISVESSTQGNKNLIKAYRNIHPCKFTKGMLSCVKVIGQVDNKFIVCLLRADDKNMSADPDMMVLIDQHAAHERVRLEALMQEAYTESDDNKQVMTQSEVFPPHPLTLREEEVRMMMAYRKEFARIGIEFSRDIKTRDTVLIQSIPQCIVEREVNEVKRKRDSVAWDIVETLIKEHVELLQSTRGASGRLPLTLHRVLSSQACHGAIKFGDPLTLDECQALIDSLCHCDLPFQCAHGRPSMMPLLKLQQLRTKIPQQPLRKPKLYVLHQGKKDHQDFN</sequence>
<proteinExistence type="inferred from homology"/>
<comment type="similarity">
    <text evidence="1">Belongs to the DNA mismatch repair MutL/HexB family.</text>
</comment>
<evidence type="ECO:0000313" key="6">
    <source>
        <dbReference type="EMBL" id="KAL3873908.1"/>
    </source>
</evidence>
<dbReference type="Pfam" id="PF13589">
    <property type="entry name" value="HATPase_c_3"/>
    <property type="match status" value="1"/>
</dbReference>